<organism evidence="1 2">
    <name type="scientific">Novipirellula herctigrandis</name>
    <dbReference type="NCBI Taxonomy" id="2527986"/>
    <lineage>
        <taxon>Bacteria</taxon>
        <taxon>Pseudomonadati</taxon>
        <taxon>Planctomycetota</taxon>
        <taxon>Planctomycetia</taxon>
        <taxon>Pirellulales</taxon>
        <taxon>Pirellulaceae</taxon>
        <taxon>Novipirellula</taxon>
    </lineage>
</organism>
<protein>
    <submittedName>
        <fullName evidence="1">Uncharacterized protein</fullName>
    </submittedName>
</protein>
<proteinExistence type="predicted"/>
<dbReference type="AlphaFoldDB" id="A0A5C5YZD7"/>
<sequence length="83" mass="9514">MLRRRQHRPAFLRSLFHQRQAKAGTRQPGIKATRVFILPLTVATVIEKITEQIIATNVIANLLRLLKQTKFVDRQIPIACNGQ</sequence>
<comment type="caution">
    <text evidence="1">The sequence shown here is derived from an EMBL/GenBank/DDBJ whole genome shotgun (WGS) entry which is preliminary data.</text>
</comment>
<keyword evidence="2" id="KW-1185">Reference proteome</keyword>
<accession>A0A5C5YZD7</accession>
<dbReference type="EMBL" id="SJPJ01000001">
    <property type="protein sequence ID" value="TWT80435.1"/>
    <property type="molecule type" value="Genomic_DNA"/>
</dbReference>
<gene>
    <name evidence="1" type="ORF">CA13_18520</name>
</gene>
<evidence type="ECO:0000313" key="2">
    <source>
        <dbReference type="Proteomes" id="UP000315010"/>
    </source>
</evidence>
<name>A0A5C5YZD7_9BACT</name>
<evidence type="ECO:0000313" key="1">
    <source>
        <dbReference type="EMBL" id="TWT80435.1"/>
    </source>
</evidence>
<dbReference type="Proteomes" id="UP000315010">
    <property type="component" value="Unassembled WGS sequence"/>
</dbReference>
<reference evidence="1 2" key="1">
    <citation type="submission" date="2019-02" db="EMBL/GenBank/DDBJ databases">
        <title>Deep-cultivation of Planctomycetes and their phenomic and genomic characterization uncovers novel biology.</title>
        <authorList>
            <person name="Wiegand S."/>
            <person name="Jogler M."/>
            <person name="Boedeker C."/>
            <person name="Pinto D."/>
            <person name="Vollmers J."/>
            <person name="Rivas-Marin E."/>
            <person name="Kohn T."/>
            <person name="Peeters S.H."/>
            <person name="Heuer A."/>
            <person name="Rast P."/>
            <person name="Oberbeckmann S."/>
            <person name="Bunk B."/>
            <person name="Jeske O."/>
            <person name="Meyerdierks A."/>
            <person name="Storesund J.E."/>
            <person name="Kallscheuer N."/>
            <person name="Luecker S."/>
            <person name="Lage O.M."/>
            <person name="Pohl T."/>
            <person name="Merkel B.J."/>
            <person name="Hornburger P."/>
            <person name="Mueller R.-W."/>
            <person name="Bruemmer F."/>
            <person name="Labrenz M."/>
            <person name="Spormann A.M."/>
            <person name="Op Den Camp H."/>
            <person name="Overmann J."/>
            <person name="Amann R."/>
            <person name="Jetten M.S.M."/>
            <person name="Mascher T."/>
            <person name="Medema M.H."/>
            <person name="Devos D.P."/>
            <person name="Kaster A.-K."/>
            <person name="Ovreas L."/>
            <person name="Rohde M."/>
            <person name="Galperin M.Y."/>
            <person name="Jogler C."/>
        </authorList>
    </citation>
    <scope>NUCLEOTIDE SEQUENCE [LARGE SCALE GENOMIC DNA]</scope>
    <source>
        <strain evidence="1 2">CA13</strain>
    </source>
</reference>